<sequence>MRIEQLQYLSKVAETGSITQAAKALYLSQPSLSNAIKELEQEMEVQLFKRSKKGAMLTEAGEDFLTYAQQILAQVDLLKTRYQESERPRRIFSVSAQHYAFVVDAFVRLLKENSYPKYQATLKESRTYEVIEDVANQRSEIGVLYRSRFNQQVIANALAERDLSFTPLMQAEPHVFIYANHPLANCDQLTLDDLAPYPKLSYEQGVHNSFYYWEEVLADHVADKSIIVSDRATLFNLLIGLDGYTICSGIINSDLNGGDILAKPLACEEAIEIGYITHNFHPLNPIGQAYIQQLQEAVKRSAPIEPKAK</sequence>
<dbReference type="AlphaFoldDB" id="A0A0X8FBC3"/>
<evidence type="ECO:0000313" key="9">
    <source>
        <dbReference type="Proteomes" id="UP000234239"/>
    </source>
</evidence>
<evidence type="ECO:0000256" key="3">
    <source>
        <dbReference type="ARBA" id="ARBA00023125"/>
    </source>
</evidence>
<dbReference type="GO" id="GO:0032993">
    <property type="term" value="C:protein-DNA complex"/>
    <property type="evidence" value="ECO:0007669"/>
    <property type="project" value="TreeGrafter"/>
</dbReference>
<dbReference type="SUPFAM" id="SSF53850">
    <property type="entry name" value="Periplasmic binding protein-like II"/>
    <property type="match status" value="1"/>
</dbReference>
<dbReference type="Gene3D" id="1.10.10.10">
    <property type="entry name" value="Winged helix-like DNA-binding domain superfamily/Winged helix DNA-binding domain"/>
    <property type="match status" value="1"/>
</dbReference>
<dbReference type="PANTHER" id="PTHR30346">
    <property type="entry name" value="TRANSCRIPTIONAL DUAL REGULATOR HCAR-RELATED"/>
    <property type="match status" value="1"/>
</dbReference>
<evidence type="ECO:0000313" key="7">
    <source>
        <dbReference type="EMBL" id="PKZ22390.1"/>
    </source>
</evidence>
<evidence type="ECO:0000256" key="4">
    <source>
        <dbReference type="ARBA" id="ARBA00023163"/>
    </source>
</evidence>
<dbReference type="Proteomes" id="UP000069912">
    <property type="component" value="Chromosome"/>
</dbReference>
<organism evidence="6 8">
    <name type="scientific">Aerococcus sanguinicola</name>
    <dbReference type="NCBI Taxonomy" id="119206"/>
    <lineage>
        <taxon>Bacteria</taxon>
        <taxon>Bacillati</taxon>
        <taxon>Bacillota</taxon>
        <taxon>Bacilli</taxon>
        <taxon>Lactobacillales</taxon>
        <taxon>Aerococcaceae</taxon>
        <taxon>Aerococcus</taxon>
    </lineage>
</organism>
<dbReference type="InterPro" id="IPR036390">
    <property type="entry name" value="WH_DNA-bd_sf"/>
</dbReference>
<dbReference type="KEGG" id="asan:AWM72_05315"/>
<evidence type="ECO:0000259" key="5">
    <source>
        <dbReference type="PROSITE" id="PS50931"/>
    </source>
</evidence>
<dbReference type="GO" id="GO:0003700">
    <property type="term" value="F:DNA-binding transcription factor activity"/>
    <property type="evidence" value="ECO:0007669"/>
    <property type="project" value="InterPro"/>
</dbReference>
<reference evidence="8" key="2">
    <citation type="submission" date="2016-01" db="EMBL/GenBank/DDBJ databases">
        <title>Six Aerococcus type strain genome sequencing and assembly using PacBio and Illumina Hiseq.</title>
        <authorList>
            <person name="Carkaci D."/>
            <person name="Dargis R."/>
            <person name="Nielsen X.C."/>
            <person name="Skovgaard O."/>
            <person name="Fuursted K."/>
            <person name="Christensen J.J."/>
        </authorList>
    </citation>
    <scope>NUCLEOTIDE SEQUENCE [LARGE SCALE GENOMIC DNA]</scope>
    <source>
        <strain evidence="8">CCUG43001</strain>
    </source>
</reference>
<dbReference type="Proteomes" id="UP000234239">
    <property type="component" value="Unassembled WGS sequence"/>
</dbReference>
<name>A0A0X8FBC3_9LACT</name>
<dbReference type="OrthoDB" id="9803735at2"/>
<reference evidence="7 9" key="3">
    <citation type="submission" date="2017-12" db="EMBL/GenBank/DDBJ databases">
        <title>Phylogenetic diversity of female urinary microbiome.</title>
        <authorList>
            <person name="Thomas-White K."/>
            <person name="Wolfe A.J."/>
        </authorList>
    </citation>
    <scope>NUCLEOTIDE SEQUENCE [LARGE SCALE GENOMIC DNA]</scope>
    <source>
        <strain evidence="7 9">UMB0139</strain>
    </source>
</reference>
<dbReference type="GeneID" id="92903483"/>
<dbReference type="SUPFAM" id="SSF46785">
    <property type="entry name" value="Winged helix' DNA-binding domain"/>
    <property type="match status" value="1"/>
</dbReference>
<dbReference type="InterPro" id="IPR000847">
    <property type="entry name" value="LysR_HTH_N"/>
</dbReference>
<dbReference type="Pfam" id="PF00126">
    <property type="entry name" value="HTH_1"/>
    <property type="match status" value="1"/>
</dbReference>
<dbReference type="GO" id="GO:0003677">
    <property type="term" value="F:DNA binding"/>
    <property type="evidence" value="ECO:0007669"/>
    <property type="project" value="UniProtKB-KW"/>
</dbReference>
<dbReference type="PANTHER" id="PTHR30346:SF0">
    <property type="entry name" value="HCA OPERON TRANSCRIPTIONAL ACTIVATOR HCAR"/>
    <property type="match status" value="1"/>
</dbReference>
<accession>A0A0X8FBC3</accession>
<keyword evidence="3" id="KW-0238">DNA-binding</keyword>
<evidence type="ECO:0000313" key="6">
    <source>
        <dbReference type="EMBL" id="AMB94214.1"/>
    </source>
</evidence>
<feature type="domain" description="HTH lysR-type" evidence="5">
    <location>
        <begin position="1"/>
        <end position="58"/>
    </location>
</feature>
<reference evidence="6 8" key="1">
    <citation type="journal article" date="2016" name="Genome Announc.">
        <title>Complete Genome Sequences of Aerococcus christensenii CCUG 28831T, Aerococcus sanguinicola CCUG 43001T, Aerococcus urinae CCUG 36881T, Aerococcus urinaeequi CCUG 28094T, Aerococcus urinaehominis CCUG 42038 BT, and Aerococcus viridans CCUG 4311T.</title>
        <authorList>
            <person name="Carkaci D."/>
            <person name="Dargis R."/>
            <person name="Nielsen X.C."/>
            <person name="Skovgaard O."/>
            <person name="Fuursted K."/>
            <person name="Christensen J.J."/>
        </authorList>
    </citation>
    <scope>NUCLEOTIDE SEQUENCE [LARGE SCALE GENOMIC DNA]</scope>
    <source>
        <strain evidence="6 8">CCUG43001</strain>
    </source>
</reference>
<dbReference type="FunFam" id="1.10.10.10:FF:000001">
    <property type="entry name" value="LysR family transcriptional regulator"/>
    <property type="match status" value="1"/>
</dbReference>
<dbReference type="Pfam" id="PF03466">
    <property type="entry name" value="LysR_substrate"/>
    <property type="match status" value="1"/>
</dbReference>
<keyword evidence="2" id="KW-0805">Transcription regulation</keyword>
<dbReference type="PROSITE" id="PS50931">
    <property type="entry name" value="HTH_LYSR"/>
    <property type="match status" value="1"/>
</dbReference>
<evidence type="ECO:0000256" key="1">
    <source>
        <dbReference type="ARBA" id="ARBA00009437"/>
    </source>
</evidence>
<dbReference type="CDD" id="cd05466">
    <property type="entry name" value="PBP2_LTTR_substrate"/>
    <property type="match status" value="1"/>
</dbReference>
<gene>
    <name evidence="6" type="ORF">AWM72_05315</name>
    <name evidence="7" type="ORF">CYJ28_04550</name>
</gene>
<dbReference type="EMBL" id="PKGY01000002">
    <property type="protein sequence ID" value="PKZ22390.1"/>
    <property type="molecule type" value="Genomic_DNA"/>
</dbReference>
<dbReference type="Gene3D" id="3.40.190.10">
    <property type="entry name" value="Periplasmic binding protein-like II"/>
    <property type="match status" value="2"/>
</dbReference>
<dbReference type="EMBL" id="CP014160">
    <property type="protein sequence ID" value="AMB94214.1"/>
    <property type="molecule type" value="Genomic_DNA"/>
</dbReference>
<dbReference type="InterPro" id="IPR005119">
    <property type="entry name" value="LysR_subst-bd"/>
</dbReference>
<protein>
    <submittedName>
        <fullName evidence="6">LysR family transcriptional regulator</fullName>
    </submittedName>
</protein>
<keyword evidence="8" id="KW-1185">Reference proteome</keyword>
<comment type="similarity">
    <text evidence="1">Belongs to the LysR transcriptional regulatory family.</text>
</comment>
<proteinExistence type="inferred from homology"/>
<evidence type="ECO:0000256" key="2">
    <source>
        <dbReference type="ARBA" id="ARBA00023015"/>
    </source>
</evidence>
<dbReference type="InterPro" id="IPR036388">
    <property type="entry name" value="WH-like_DNA-bd_sf"/>
</dbReference>
<evidence type="ECO:0000313" key="8">
    <source>
        <dbReference type="Proteomes" id="UP000069912"/>
    </source>
</evidence>
<dbReference type="PRINTS" id="PR00039">
    <property type="entry name" value="HTHLYSR"/>
</dbReference>
<dbReference type="RefSeq" id="WP_067974371.1">
    <property type="nucleotide sequence ID" value="NZ_CAJHKM010000001.1"/>
</dbReference>
<keyword evidence="4" id="KW-0804">Transcription</keyword>